<name>A0A9P9EKR2_9HYPO</name>
<dbReference type="InterPro" id="IPR036749">
    <property type="entry name" value="Expansin_CBD_sf"/>
</dbReference>
<protein>
    <submittedName>
        <fullName evidence="4">Extracellular cellulase CelA/allergen Asp F7-like protein</fullName>
    </submittedName>
</protein>
<keyword evidence="1" id="KW-0732">Signal</keyword>
<dbReference type="PROSITE" id="PS50842">
    <property type="entry name" value="EXPANSIN_EG45"/>
    <property type="match status" value="1"/>
</dbReference>
<evidence type="ECO:0000259" key="3">
    <source>
        <dbReference type="PROSITE" id="PS50842"/>
    </source>
</evidence>
<dbReference type="PANTHER" id="PTHR31836:SF21">
    <property type="entry name" value="EXPANSIN-LIKE PROTEIN 7"/>
    <property type="match status" value="1"/>
</dbReference>
<dbReference type="OrthoDB" id="406505at2759"/>
<feature type="region of interest" description="Disordered" evidence="2">
    <location>
        <begin position="1"/>
        <end position="27"/>
    </location>
</feature>
<evidence type="ECO:0000256" key="1">
    <source>
        <dbReference type="ARBA" id="ARBA00022729"/>
    </source>
</evidence>
<dbReference type="Gene3D" id="2.40.40.10">
    <property type="entry name" value="RlpA-like domain"/>
    <property type="match status" value="1"/>
</dbReference>
<dbReference type="SUPFAM" id="SSF49590">
    <property type="entry name" value="PHL pollen allergen"/>
    <property type="match status" value="1"/>
</dbReference>
<evidence type="ECO:0000313" key="4">
    <source>
        <dbReference type="EMBL" id="KAH7139980.1"/>
    </source>
</evidence>
<accession>A0A9P9EKR2</accession>
<dbReference type="InterPro" id="IPR036908">
    <property type="entry name" value="RlpA-like_sf"/>
</dbReference>
<gene>
    <name evidence="4" type="ORF">B0J13DRAFT_586480</name>
</gene>
<feature type="compositionally biased region" description="Polar residues" evidence="2">
    <location>
        <begin position="18"/>
        <end position="27"/>
    </location>
</feature>
<feature type="compositionally biased region" description="Low complexity" evidence="2">
    <location>
        <begin position="70"/>
        <end position="87"/>
    </location>
</feature>
<sequence length="314" mass="33203">MVLATAASAKKPCRVRPQRSSQSLQTVEESTSVLATVVSATASNSATLLVSQTSTKAVLESTHLPTTTVSASKISASSVSPKSASSETETKTESTTEATSSAEDSEVFTGLGTRYGDSCTEEDCWQDGACSFVDYDLPSTVDGSTCVSEDIWNNGANCGGCIQVSYKGKTITVMVTNLTGGNATHLDMTPSTWSKLTNGYSGGGVDGIEWQWVTCPIAETTPLEIHMHGGTSKYWFAATVQNARLRTASLEVSSDQGSTWQATTLENYNMFTLDGTLPEDTAWVRVTSVKGDQVVVEDVALKSGKITTATENYA</sequence>
<dbReference type="InterPro" id="IPR051477">
    <property type="entry name" value="Expansin_CellWall"/>
</dbReference>
<dbReference type="Proteomes" id="UP000717696">
    <property type="component" value="Unassembled WGS sequence"/>
</dbReference>
<dbReference type="EMBL" id="JAGMUU010000014">
    <property type="protein sequence ID" value="KAH7139980.1"/>
    <property type="molecule type" value="Genomic_DNA"/>
</dbReference>
<comment type="caution">
    <text evidence="4">The sequence shown here is derived from an EMBL/GenBank/DDBJ whole genome shotgun (WGS) entry which is preliminary data.</text>
</comment>
<evidence type="ECO:0000256" key="2">
    <source>
        <dbReference type="SAM" id="MobiDB-lite"/>
    </source>
</evidence>
<dbReference type="SUPFAM" id="SSF50685">
    <property type="entry name" value="Barwin-like endoglucanases"/>
    <property type="match status" value="1"/>
</dbReference>
<dbReference type="CDD" id="cd22271">
    <property type="entry name" value="DPBB_EXP_N-like"/>
    <property type="match status" value="1"/>
</dbReference>
<keyword evidence="5" id="KW-1185">Reference proteome</keyword>
<dbReference type="AlphaFoldDB" id="A0A9P9EKR2"/>
<reference evidence="4" key="1">
    <citation type="journal article" date="2021" name="Nat. Commun.">
        <title>Genetic determinants of endophytism in the Arabidopsis root mycobiome.</title>
        <authorList>
            <person name="Mesny F."/>
            <person name="Miyauchi S."/>
            <person name="Thiergart T."/>
            <person name="Pickel B."/>
            <person name="Atanasova L."/>
            <person name="Karlsson M."/>
            <person name="Huettel B."/>
            <person name="Barry K.W."/>
            <person name="Haridas S."/>
            <person name="Chen C."/>
            <person name="Bauer D."/>
            <person name="Andreopoulos W."/>
            <person name="Pangilinan J."/>
            <person name="LaButti K."/>
            <person name="Riley R."/>
            <person name="Lipzen A."/>
            <person name="Clum A."/>
            <person name="Drula E."/>
            <person name="Henrissat B."/>
            <person name="Kohler A."/>
            <person name="Grigoriev I.V."/>
            <person name="Martin F.M."/>
            <person name="Hacquard S."/>
        </authorList>
    </citation>
    <scope>NUCLEOTIDE SEQUENCE</scope>
    <source>
        <strain evidence="4">MPI-CAGE-AT-0021</strain>
    </source>
</reference>
<proteinExistence type="predicted"/>
<feature type="domain" description="Expansin-like EG45" evidence="3">
    <location>
        <begin position="127"/>
        <end position="220"/>
    </location>
</feature>
<feature type="region of interest" description="Disordered" evidence="2">
    <location>
        <begin position="70"/>
        <end position="107"/>
    </location>
</feature>
<dbReference type="Gene3D" id="2.60.40.760">
    <property type="entry name" value="Expansin, cellulose-binding-like domain"/>
    <property type="match status" value="1"/>
</dbReference>
<evidence type="ECO:0000313" key="5">
    <source>
        <dbReference type="Proteomes" id="UP000717696"/>
    </source>
</evidence>
<dbReference type="InterPro" id="IPR007112">
    <property type="entry name" value="Expansin/allergen_DPBB_dom"/>
</dbReference>
<organism evidence="4 5">
    <name type="scientific">Dactylonectria estremocensis</name>
    <dbReference type="NCBI Taxonomy" id="1079267"/>
    <lineage>
        <taxon>Eukaryota</taxon>
        <taxon>Fungi</taxon>
        <taxon>Dikarya</taxon>
        <taxon>Ascomycota</taxon>
        <taxon>Pezizomycotina</taxon>
        <taxon>Sordariomycetes</taxon>
        <taxon>Hypocreomycetidae</taxon>
        <taxon>Hypocreales</taxon>
        <taxon>Nectriaceae</taxon>
        <taxon>Dactylonectria</taxon>
    </lineage>
</organism>
<dbReference type="PANTHER" id="PTHR31836">
    <property type="match status" value="1"/>
</dbReference>